<gene>
    <name evidence="1" type="ORF">PoB_000173300</name>
</gene>
<sequence length="89" mass="10097">MVGDLWLSCPLSGHGGARIRDGRVPVDFRADSNSTVTPTLPKSYDRQGSSARRWMMMTSLLSNFVSLIRRQHSHAIFYLQRSTVKRLAF</sequence>
<protein>
    <submittedName>
        <fullName evidence="1">Uncharacterized protein</fullName>
    </submittedName>
</protein>
<accession>A0AAV3XXY5</accession>
<organism evidence="1 2">
    <name type="scientific">Plakobranchus ocellatus</name>
    <dbReference type="NCBI Taxonomy" id="259542"/>
    <lineage>
        <taxon>Eukaryota</taxon>
        <taxon>Metazoa</taxon>
        <taxon>Spiralia</taxon>
        <taxon>Lophotrochozoa</taxon>
        <taxon>Mollusca</taxon>
        <taxon>Gastropoda</taxon>
        <taxon>Heterobranchia</taxon>
        <taxon>Euthyneura</taxon>
        <taxon>Panpulmonata</taxon>
        <taxon>Sacoglossa</taxon>
        <taxon>Placobranchoidea</taxon>
        <taxon>Plakobranchidae</taxon>
        <taxon>Plakobranchus</taxon>
    </lineage>
</organism>
<name>A0AAV3XXY5_9GAST</name>
<reference evidence="1 2" key="1">
    <citation type="journal article" date="2021" name="Elife">
        <title>Chloroplast acquisition without the gene transfer in kleptoplastic sea slugs, Plakobranchus ocellatus.</title>
        <authorList>
            <person name="Maeda T."/>
            <person name="Takahashi S."/>
            <person name="Yoshida T."/>
            <person name="Shimamura S."/>
            <person name="Takaki Y."/>
            <person name="Nagai Y."/>
            <person name="Toyoda A."/>
            <person name="Suzuki Y."/>
            <person name="Arimoto A."/>
            <person name="Ishii H."/>
            <person name="Satoh N."/>
            <person name="Nishiyama T."/>
            <person name="Hasebe M."/>
            <person name="Maruyama T."/>
            <person name="Minagawa J."/>
            <person name="Obokata J."/>
            <person name="Shigenobu S."/>
        </authorList>
    </citation>
    <scope>NUCLEOTIDE SEQUENCE [LARGE SCALE GENOMIC DNA]</scope>
</reference>
<comment type="caution">
    <text evidence="1">The sequence shown here is derived from an EMBL/GenBank/DDBJ whole genome shotgun (WGS) entry which is preliminary data.</text>
</comment>
<proteinExistence type="predicted"/>
<evidence type="ECO:0000313" key="1">
    <source>
        <dbReference type="EMBL" id="GFN75227.1"/>
    </source>
</evidence>
<dbReference type="Proteomes" id="UP000735302">
    <property type="component" value="Unassembled WGS sequence"/>
</dbReference>
<dbReference type="EMBL" id="BLXT01000255">
    <property type="protein sequence ID" value="GFN75227.1"/>
    <property type="molecule type" value="Genomic_DNA"/>
</dbReference>
<evidence type="ECO:0000313" key="2">
    <source>
        <dbReference type="Proteomes" id="UP000735302"/>
    </source>
</evidence>
<dbReference type="AlphaFoldDB" id="A0AAV3XXY5"/>
<keyword evidence="2" id="KW-1185">Reference proteome</keyword>